<evidence type="ECO:0000313" key="8">
    <source>
        <dbReference type="Proteomes" id="UP000007472"/>
    </source>
</evidence>
<dbReference type="InterPro" id="IPR047817">
    <property type="entry name" value="ABC2_TM_bact-type"/>
</dbReference>
<dbReference type="InterPro" id="IPR013525">
    <property type="entry name" value="ABC2_TM"/>
</dbReference>
<keyword evidence="5" id="KW-1003">Cell membrane</keyword>
<sequence length="262" mass="29464">MQNHILQSNLTFGSGFPALFNKEIARFKKVFIQTVAAPAITTILYLVVFAQVLSGRVAYGSIPYVKFLIPGLMMMSMMQNAFSNSSSSFVQSKMSGNLVFILLPPISPLEIFSAYTLASVVRAFVVGFVIWLCSLFYSVSIPVNFIWLLVFSFLASATMGTLGLLNGVLADKWDQLANFQTFLIMPMTFLSGVFYSIHSLPSFWQSVSYYNPVFYMIDGFRYAFFRVSDVSPWHSFIVSLVSFLVISLITMRILQTGYKLRS</sequence>
<evidence type="ECO:0000256" key="3">
    <source>
        <dbReference type="ARBA" id="ARBA00022989"/>
    </source>
</evidence>
<feature type="transmembrane region" description="Helical" evidence="5">
    <location>
        <begin position="146"/>
        <end position="165"/>
    </location>
</feature>
<dbReference type="Proteomes" id="UP000007472">
    <property type="component" value="Chromosome"/>
</dbReference>
<proteinExistence type="inferred from homology"/>
<feature type="transmembrane region" description="Helical" evidence="5">
    <location>
        <begin position="233"/>
        <end position="254"/>
    </location>
</feature>
<feature type="transmembrane region" description="Helical" evidence="5">
    <location>
        <begin position="30"/>
        <end position="52"/>
    </location>
</feature>
<feature type="transmembrane region" description="Helical" evidence="5">
    <location>
        <begin position="94"/>
        <end position="115"/>
    </location>
</feature>
<reference evidence="7 8" key="1">
    <citation type="journal article" date="2011" name="J. Bacteriol.">
        <title>Genome sequence of Taylorella equigenitalis MCE9, the causative agent of contagious equine metritis.</title>
        <authorList>
            <person name="Hebert L."/>
            <person name="Moumen B."/>
            <person name="Duquesne F."/>
            <person name="Breuil M.F."/>
            <person name="Laugier C."/>
            <person name="Batto J.M."/>
            <person name="Renault P."/>
            <person name="Petry S."/>
        </authorList>
    </citation>
    <scope>NUCLEOTIDE SEQUENCE [LARGE SCALE GENOMIC DNA]</scope>
    <source>
        <strain evidence="7 8">MCE9</strain>
    </source>
</reference>
<protein>
    <recommendedName>
        <fullName evidence="5">Transport permease protein</fullName>
    </recommendedName>
</protein>
<comment type="subcellular location">
    <subcellularLocation>
        <location evidence="5">Cell inner membrane</location>
        <topology evidence="5">Multi-pass membrane protein</topology>
    </subcellularLocation>
    <subcellularLocation>
        <location evidence="1">Membrane</location>
        <topology evidence="1">Multi-pass membrane protein</topology>
    </subcellularLocation>
</comment>
<evidence type="ECO:0000256" key="4">
    <source>
        <dbReference type="ARBA" id="ARBA00023136"/>
    </source>
</evidence>
<keyword evidence="4 5" id="KW-0472">Membrane</keyword>
<dbReference type="PANTHER" id="PTHR43332">
    <property type="entry name" value="INNER MEMBRANE TRANSPORT PERMEASE YADH-RELATED"/>
    <property type="match status" value="1"/>
</dbReference>
<feature type="domain" description="ABC transmembrane type-2" evidence="6">
    <location>
        <begin position="29"/>
        <end position="257"/>
    </location>
</feature>
<dbReference type="PANTHER" id="PTHR43332:SF1">
    <property type="entry name" value="TRANSPORT PERMEASE PROTEIN"/>
    <property type="match status" value="1"/>
</dbReference>
<feature type="transmembrane region" description="Helical" evidence="5">
    <location>
        <begin position="121"/>
        <end position="139"/>
    </location>
</feature>
<comment type="similarity">
    <text evidence="5">Belongs to the ABC-2 integral membrane protein family.</text>
</comment>
<dbReference type="InterPro" id="IPR000412">
    <property type="entry name" value="ABC_2_transport"/>
</dbReference>
<dbReference type="PRINTS" id="PR00164">
    <property type="entry name" value="ABC2TRNSPORT"/>
</dbReference>
<dbReference type="AlphaFoldDB" id="A0A654KG75"/>
<evidence type="ECO:0000256" key="1">
    <source>
        <dbReference type="ARBA" id="ARBA00004141"/>
    </source>
</evidence>
<dbReference type="EMBL" id="CP002456">
    <property type="protein sequence ID" value="ADU91432.1"/>
    <property type="molecule type" value="Genomic_DNA"/>
</dbReference>
<organism evidence="7 8">
    <name type="scientific">Taylorella equigenitalis (strain MCE9)</name>
    <dbReference type="NCBI Taxonomy" id="937774"/>
    <lineage>
        <taxon>Bacteria</taxon>
        <taxon>Pseudomonadati</taxon>
        <taxon>Pseudomonadota</taxon>
        <taxon>Betaproteobacteria</taxon>
        <taxon>Burkholderiales</taxon>
        <taxon>Alcaligenaceae</taxon>
        <taxon>Taylorella</taxon>
    </lineage>
</organism>
<evidence type="ECO:0000313" key="7">
    <source>
        <dbReference type="EMBL" id="ADU91432.1"/>
    </source>
</evidence>
<accession>A0A654KG75</accession>
<dbReference type="PIRSF" id="PIRSF006648">
    <property type="entry name" value="DrrB"/>
    <property type="match status" value="1"/>
</dbReference>
<dbReference type="InterPro" id="IPR052522">
    <property type="entry name" value="ABC-2_transport_permease"/>
</dbReference>
<dbReference type="GO" id="GO:0140359">
    <property type="term" value="F:ABC-type transporter activity"/>
    <property type="evidence" value="ECO:0007669"/>
    <property type="project" value="InterPro"/>
</dbReference>
<name>A0A654KG75_TAYEM</name>
<evidence type="ECO:0000256" key="2">
    <source>
        <dbReference type="ARBA" id="ARBA00022692"/>
    </source>
</evidence>
<feature type="transmembrane region" description="Helical" evidence="5">
    <location>
        <begin position="64"/>
        <end position="82"/>
    </location>
</feature>
<dbReference type="Pfam" id="PF01061">
    <property type="entry name" value="ABC2_membrane"/>
    <property type="match status" value="1"/>
</dbReference>
<evidence type="ECO:0000256" key="5">
    <source>
        <dbReference type="RuleBase" id="RU361157"/>
    </source>
</evidence>
<dbReference type="PROSITE" id="PS51012">
    <property type="entry name" value="ABC_TM2"/>
    <property type="match status" value="1"/>
</dbReference>
<feature type="transmembrane region" description="Helical" evidence="5">
    <location>
        <begin position="177"/>
        <end position="197"/>
    </location>
</feature>
<evidence type="ECO:0000259" key="6">
    <source>
        <dbReference type="PROSITE" id="PS51012"/>
    </source>
</evidence>
<keyword evidence="2 5" id="KW-0812">Transmembrane</keyword>
<keyword evidence="3 5" id="KW-1133">Transmembrane helix</keyword>
<dbReference type="GO" id="GO:0043190">
    <property type="term" value="C:ATP-binding cassette (ABC) transporter complex"/>
    <property type="evidence" value="ECO:0007669"/>
    <property type="project" value="InterPro"/>
</dbReference>
<gene>
    <name evidence="7" type="ordered locus">TEQUI_0490</name>
</gene>
<dbReference type="KEGG" id="teq:TEQUI_0490"/>
<keyword evidence="5" id="KW-0813">Transport</keyword>